<dbReference type="PANTHER" id="PTHR35185">
    <property type="entry name" value="SERINE/THREONINE-RICH PROTEIN ADG2-RELATED"/>
    <property type="match status" value="1"/>
</dbReference>
<keyword evidence="6" id="KW-1185">Reference proteome</keyword>
<dbReference type="InterPro" id="IPR052479">
    <property type="entry name" value="GPI-anchor_Adhesion_Reg"/>
</dbReference>
<gene>
    <name evidence="4" type="ORF">PPACK8108_LOCUS16102</name>
    <name evidence="5" type="ORF">PPACK8108_LOCUS25619</name>
</gene>
<evidence type="ECO:0000259" key="3">
    <source>
        <dbReference type="Pfam" id="PF10342"/>
    </source>
</evidence>
<dbReference type="EMBL" id="CALTRL010004344">
    <property type="protein sequence ID" value="CAH7682929.1"/>
    <property type="molecule type" value="Genomic_DNA"/>
</dbReference>
<feature type="domain" description="Yeast cell wall synthesis Kre9/Knh1-like N-terminal" evidence="3">
    <location>
        <begin position="28"/>
        <end position="119"/>
    </location>
</feature>
<evidence type="ECO:0000313" key="6">
    <source>
        <dbReference type="Proteomes" id="UP001153365"/>
    </source>
</evidence>
<evidence type="ECO:0000256" key="1">
    <source>
        <dbReference type="ARBA" id="ARBA00022729"/>
    </source>
</evidence>
<evidence type="ECO:0000313" key="5">
    <source>
        <dbReference type="EMBL" id="CAH7690312.1"/>
    </source>
</evidence>
<keyword evidence="1 2" id="KW-0732">Signal</keyword>
<feature type="signal peptide" evidence="2">
    <location>
        <begin position="1"/>
        <end position="22"/>
    </location>
</feature>
<protein>
    <recommendedName>
        <fullName evidence="3">Yeast cell wall synthesis Kre9/Knh1-like N-terminal domain-containing protein</fullName>
    </recommendedName>
</protein>
<dbReference type="EMBL" id="CALTRL010006260">
    <property type="protein sequence ID" value="CAH7690312.1"/>
    <property type="molecule type" value="Genomic_DNA"/>
</dbReference>
<dbReference type="PANTHER" id="PTHR35185:SF3">
    <property type="entry name" value="SERINE_THREONINE-RICH PROTEIN ADG2"/>
    <property type="match status" value="1"/>
</dbReference>
<comment type="caution">
    <text evidence="4">The sequence shown here is derived from an EMBL/GenBank/DDBJ whole genome shotgun (WGS) entry which is preliminary data.</text>
</comment>
<name>A0AAV0B8T1_PHAPC</name>
<evidence type="ECO:0000313" key="4">
    <source>
        <dbReference type="EMBL" id="CAH7682929.1"/>
    </source>
</evidence>
<proteinExistence type="predicted"/>
<dbReference type="Proteomes" id="UP001153365">
    <property type="component" value="Unassembled WGS sequence"/>
</dbReference>
<dbReference type="InterPro" id="IPR018466">
    <property type="entry name" value="Kre9/Knh1-like_N"/>
</dbReference>
<reference evidence="4" key="1">
    <citation type="submission" date="2022-06" db="EMBL/GenBank/DDBJ databases">
        <authorList>
            <consortium name="SYNGENTA / RWTH Aachen University"/>
        </authorList>
    </citation>
    <scope>NUCLEOTIDE SEQUENCE</scope>
</reference>
<dbReference type="AlphaFoldDB" id="A0AAV0B8T1"/>
<evidence type="ECO:0000256" key="2">
    <source>
        <dbReference type="SAM" id="SignalP"/>
    </source>
</evidence>
<accession>A0AAV0B8T1</accession>
<sequence length="186" mass="19393">MNRKGFYLFLVWTTCFFNNAVTLTVTEPSSGITWNLHSSNVVEWQSVSTDPESVEIRIVNNNPAAFGTGFSKKIKDGINTAANKYTIDSLPGCKAAKGYQINIMSTAGTILAQSAQFAINGTSSTNATTTSRINTPNVAGPNLSVSAPTAAASSGANVLKLPEKIVSGAAISCLCISIAVGSLLIN</sequence>
<organism evidence="4 6">
    <name type="scientific">Phakopsora pachyrhizi</name>
    <name type="common">Asian soybean rust disease fungus</name>
    <dbReference type="NCBI Taxonomy" id="170000"/>
    <lineage>
        <taxon>Eukaryota</taxon>
        <taxon>Fungi</taxon>
        <taxon>Dikarya</taxon>
        <taxon>Basidiomycota</taxon>
        <taxon>Pucciniomycotina</taxon>
        <taxon>Pucciniomycetes</taxon>
        <taxon>Pucciniales</taxon>
        <taxon>Phakopsoraceae</taxon>
        <taxon>Phakopsora</taxon>
    </lineage>
</organism>
<feature type="chain" id="PRO_5044713218" description="Yeast cell wall synthesis Kre9/Knh1-like N-terminal domain-containing protein" evidence="2">
    <location>
        <begin position="23"/>
        <end position="186"/>
    </location>
</feature>
<dbReference type="Pfam" id="PF10342">
    <property type="entry name" value="Kre9_KNH"/>
    <property type="match status" value="1"/>
</dbReference>